<name>A0A8T2MKT5_ASTMX</name>
<dbReference type="EMBL" id="JAICCE010000002">
    <property type="protein sequence ID" value="KAG9281351.1"/>
    <property type="molecule type" value="Genomic_DNA"/>
</dbReference>
<comment type="caution">
    <text evidence="2">The sequence shown here is derived from an EMBL/GenBank/DDBJ whole genome shotgun (WGS) entry which is preliminary data.</text>
</comment>
<dbReference type="Proteomes" id="UP000752171">
    <property type="component" value="Unassembled WGS sequence"/>
</dbReference>
<proteinExistence type="predicted"/>
<feature type="region of interest" description="Disordered" evidence="1">
    <location>
        <begin position="135"/>
        <end position="298"/>
    </location>
</feature>
<feature type="compositionally biased region" description="Polar residues" evidence="1">
    <location>
        <begin position="205"/>
        <end position="243"/>
    </location>
</feature>
<sequence>MIRQNYKQEILPSAGIMGRDEPLLLSCRAKAMILRQVDASVLPLSRNNRLSHTPVLHLPTAPAAASSSPLKPSSSPSSSPSPYSSSPVPPTEEEEEEGLEREAENLPPRRPLKLAPLELPLQVKEAQRLKMISVQQEVRTSGPRKVKACGSERARSPARPPLTTIINPSKLQQRDNRARLLEKQPAAAADNKEINHIPAAKSDHLSSTVQSAHTQQTTGQSAPAQQTTGQSAHAQQTTGQSGHTEGGCRRRPRLRRTQRLEEDQSRSGSFTAGPAAEEEKKPGQAWTDPSQRSTENALREASRVLEKVYRRNAPAVPEEPPVEEKFSRRKAVYDIQEAAL</sequence>
<evidence type="ECO:0000256" key="1">
    <source>
        <dbReference type="SAM" id="MobiDB-lite"/>
    </source>
</evidence>
<accession>A0A8T2MKT5</accession>
<organism evidence="2 3">
    <name type="scientific">Astyanax mexicanus</name>
    <name type="common">Blind cave fish</name>
    <name type="synonym">Astyanax fasciatus mexicanus</name>
    <dbReference type="NCBI Taxonomy" id="7994"/>
    <lineage>
        <taxon>Eukaryota</taxon>
        <taxon>Metazoa</taxon>
        <taxon>Chordata</taxon>
        <taxon>Craniata</taxon>
        <taxon>Vertebrata</taxon>
        <taxon>Euteleostomi</taxon>
        <taxon>Actinopterygii</taxon>
        <taxon>Neopterygii</taxon>
        <taxon>Teleostei</taxon>
        <taxon>Ostariophysi</taxon>
        <taxon>Characiformes</taxon>
        <taxon>Characoidei</taxon>
        <taxon>Acestrorhamphidae</taxon>
        <taxon>Acestrorhamphinae</taxon>
        <taxon>Astyanax</taxon>
    </lineage>
</organism>
<protein>
    <submittedName>
        <fullName evidence="2">Uncharacterized protein</fullName>
    </submittedName>
</protein>
<evidence type="ECO:0000313" key="2">
    <source>
        <dbReference type="EMBL" id="KAG9281351.1"/>
    </source>
</evidence>
<feature type="compositionally biased region" description="Polar residues" evidence="1">
    <location>
        <begin position="287"/>
        <end position="296"/>
    </location>
</feature>
<evidence type="ECO:0000313" key="3">
    <source>
        <dbReference type="Proteomes" id="UP000752171"/>
    </source>
</evidence>
<feature type="region of interest" description="Disordered" evidence="1">
    <location>
        <begin position="60"/>
        <end position="111"/>
    </location>
</feature>
<reference evidence="2 3" key="1">
    <citation type="submission" date="2021-07" db="EMBL/GenBank/DDBJ databases">
        <authorList>
            <person name="Imarazene B."/>
            <person name="Zahm M."/>
            <person name="Klopp C."/>
            <person name="Cabau C."/>
            <person name="Beille S."/>
            <person name="Jouanno E."/>
            <person name="Castinel A."/>
            <person name="Lluch J."/>
            <person name="Gil L."/>
            <person name="Kuchtly C."/>
            <person name="Lopez Roques C."/>
            <person name="Donnadieu C."/>
            <person name="Parrinello H."/>
            <person name="Journot L."/>
            <person name="Du K."/>
            <person name="Schartl M."/>
            <person name="Retaux S."/>
            <person name="Guiguen Y."/>
        </authorList>
    </citation>
    <scope>NUCLEOTIDE SEQUENCE [LARGE SCALE GENOMIC DNA]</scope>
    <source>
        <strain evidence="2">Pach_M1</strain>
        <tissue evidence="2">Testis</tissue>
    </source>
</reference>
<feature type="compositionally biased region" description="Low complexity" evidence="1">
    <location>
        <begin position="60"/>
        <end position="86"/>
    </location>
</feature>
<gene>
    <name evidence="2" type="ORF">AMEX_G4150</name>
</gene>
<dbReference type="AlphaFoldDB" id="A0A8T2MKT5"/>
<feature type="compositionally biased region" description="Basic and acidic residues" evidence="1">
    <location>
        <begin position="172"/>
        <end position="182"/>
    </location>
</feature>